<organism evidence="5 6">
    <name type="scientific">Aquitalea palustris</name>
    <dbReference type="NCBI Taxonomy" id="2480983"/>
    <lineage>
        <taxon>Bacteria</taxon>
        <taxon>Pseudomonadati</taxon>
        <taxon>Pseudomonadota</taxon>
        <taxon>Betaproteobacteria</taxon>
        <taxon>Neisseriales</taxon>
        <taxon>Chromobacteriaceae</taxon>
        <taxon>Aquitalea</taxon>
    </lineage>
</organism>
<evidence type="ECO:0000313" key="5">
    <source>
        <dbReference type="EMBL" id="RMD01617.1"/>
    </source>
</evidence>
<evidence type="ECO:0000256" key="3">
    <source>
        <dbReference type="ARBA" id="ARBA00023163"/>
    </source>
</evidence>
<dbReference type="Pfam" id="PF06719">
    <property type="entry name" value="AraC_N"/>
    <property type="match status" value="1"/>
</dbReference>
<proteinExistence type="predicted"/>
<dbReference type="Pfam" id="PF12833">
    <property type="entry name" value="HTH_18"/>
    <property type="match status" value="1"/>
</dbReference>
<dbReference type="InterPro" id="IPR018062">
    <property type="entry name" value="HTH_AraC-typ_CS"/>
</dbReference>
<dbReference type="Proteomes" id="UP000274139">
    <property type="component" value="Unassembled WGS sequence"/>
</dbReference>
<evidence type="ECO:0000256" key="2">
    <source>
        <dbReference type="ARBA" id="ARBA00023125"/>
    </source>
</evidence>
<comment type="caution">
    <text evidence="5">The sequence shown here is derived from an EMBL/GenBank/DDBJ whole genome shotgun (WGS) entry which is preliminary data.</text>
</comment>
<evidence type="ECO:0000313" key="6">
    <source>
        <dbReference type="Proteomes" id="UP000274139"/>
    </source>
</evidence>
<keyword evidence="1" id="KW-0805">Transcription regulation</keyword>
<gene>
    <name evidence="5" type="ORF">EAY64_01895</name>
</gene>
<dbReference type="AlphaFoldDB" id="A0A454JND4"/>
<keyword evidence="2" id="KW-0238">DNA-binding</keyword>
<protein>
    <submittedName>
        <fullName evidence="5">AraC family transcriptional regulator</fullName>
    </submittedName>
</protein>
<evidence type="ECO:0000259" key="4">
    <source>
        <dbReference type="PROSITE" id="PS01124"/>
    </source>
</evidence>
<dbReference type="GO" id="GO:0043565">
    <property type="term" value="F:sequence-specific DNA binding"/>
    <property type="evidence" value="ECO:0007669"/>
    <property type="project" value="InterPro"/>
</dbReference>
<feature type="domain" description="HTH araC/xylS-type" evidence="4">
    <location>
        <begin position="195"/>
        <end position="293"/>
    </location>
</feature>
<dbReference type="InterPro" id="IPR018060">
    <property type="entry name" value="HTH_AraC"/>
</dbReference>
<dbReference type="InterPro" id="IPR009057">
    <property type="entry name" value="Homeodomain-like_sf"/>
</dbReference>
<sequence length="300" mass="33136">MMMTANKAIDLASQILQLAAQPGWHPSRLDGVSLLRQDQDSPPTPVLHEASVVIVAQGCQRGYLGEQVFSVDPGHCLVVATPMQCECDTSLRQGEHLLALVIRIDPSLLDQLLRQMDDTPQPKTSGKPQGMLLCAMTAELQDAALRLLHSLQQEQESRVLGPAIVREILYRILLADAGQTLRALFARHGRLRQIQRSIEHIHRHYALPLSVALLAELAGMSSSAFHESFKAVTGYAPIQYLKNTRLHQARHLLLQDGHNISQAAYAVGYASPSQFSREFKRLFGLPPRAAIQRLAMATQA</sequence>
<name>A0A454JND4_9NEIS</name>
<dbReference type="RefSeq" id="WP_103523095.1">
    <property type="nucleotide sequence ID" value="NZ_JAIZDC010000007.1"/>
</dbReference>
<accession>A0A454JND4</accession>
<dbReference type="InterPro" id="IPR009594">
    <property type="entry name" value="Tscrpt_reg_HTH_AraC_N"/>
</dbReference>
<dbReference type="PROSITE" id="PS01124">
    <property type="entry name" value="HTH_ARAC_FAMILY_2"/>
    <property type="match status" value="1"/>
</dbReference>
<keyword evidence="3" id="KW-0804">Transcription</keyword>
<reference evidence="5 6" key="1">
    <citation type="submission" date="2018-10" db="EMBL/GenBank/DDBJ databases">
        <title>Draft genome sequence of Aquitalea MWU14-2217 isolated from a wild cranberry bog in Provincetown, Massachusetts.</title>
        <authorList>
            <person name="Ebadzadsahrai G."/>
            <person name="Soby S."/>
        </authorList>
    </citation>
    <scope>NUCLEOTIDE SEQUENCE [LARGE SCALE GENOMIC DNA]</scope>
    <source>
        <strain evidence="5 6">MWU14-2217</strain>
    </source>
</reference>
<dbReference type="SUPFAM" id="SSF46689">
    <property type="entry name" value="Homeodomain-like"/>
    <property type="match status" value="2"/>
</dbReference>
<dbReference type="Gene3D" id="1.10.10.60">
    <property type="entry name" value="Homeodomain-like"/>
    <property type="match status" value="2"/>
</dbReference>
<dbReference type="PANTHER" id="PTHR43436:SF2">
    <property type="entry name" value="ARAC_XYLS FAMILY TRANSCRIPTIONAL REGULATOR"/>
    <property type="match status" value="1"/>
</dbReference>
<dbReference type="PROSITE" id="PS00041">
    <property type="entry name" value="HTH_ARAC_FAMILY_1"/>
    <property type="match status" value="1"/>
</dbReference>
<dbReference type="GO" id="GO:0003700">
    <property type="term" value="F:DNA-binding transcription factor activity"/>
    <property type="evidence" value="ECO:0007669"/>
    <property type="project" value="InterPro"/>
</dbReference>
<keyword evidence="6" id="KW-1185">Reference proteome</keyword>
<evidence type="ECO:0000256" key="1">
    <source>
        <dbReference type="ARBA" id="ARBA00023015"/>
    </source>
</evidence>
<dbReference type="PANTHER" id="PTHR43436">
    <property type="entry name" value="ARAC-FAMILY TRANSCRIPTIONAL REGULATOR"/>
    <property type="match status" value="1"/>
</dbReference>
<dbReference type="OrthoDB" id="34150at2"/>
<dbReference type="SMART" id="SM00342">
    <property type="entry name" value="HTH_ARAC"/>
    <property type="match status" value="1"/>
</dbReference>
<dbReference type="EMBL" id="RFAR01000005">
    <property type="protein sequence ID" value="RMD01617.1"/>
    <property type="molecule type" value="Genomic_DNA"/>
</dbReference>